<name>A0A072V2R5_MEDTR</name>
<dbReference type="HOGENOM" id="CLU_040726_2_0_1"/>
<proteinExistence type="predicted"/>
<dbReference type="Pfam" id="PF03151">
    <property type="entry name" value="TPT"/>
    <property type="match status" value="1"/>
</dbReference>
<dbReference type="InterPro" id="IPR004853">
    <property type="entry name" value="Sugar_P_trans_dom"/>
</dbReference>
<dbReference type="Proteomes" id="UP000002051">
    <property type="component" value="Chromosome 3"/>
</dbReference>
<dbReference type="GO" id="GO:0016020">
    <property type="term" value="C:membrane"/>
    <property type="evidence" value="ECO:0007669"/>
    <property type="project" value="UniProtKB-SubCell"/>
</dbReference>
<gene>
    <name evidence="8" type="primary">11432496</name>
    <name evidence="7" type="ordered locus">MTR_3g109070</name>
</gene>
<dbReference type="InterPro" id="IPR050186">
    <property type="entry name" value="TPT_transporter"/>
</dbReference>
<evidence type="ECO:0000256" key="3">
    <source>
        <dbReference type="ARBA" id="ARBA00022989"/>
    </source>
</evidence>
<feature type="transmembrane region" description="Helical" evidence="5">
    <location>
        <begin position="12"/>
        <end position="32"/>
    </location>
</feature>
<dbReference type="PANTHER" id="PTHR11132">
    <property type="entry name" value="SOLUTE CARRIER FAMILY 35"/>
    <property type="match status" value="1"/>
</dbReference>
<comment type="subcellular location">
    <subcellularLocation>
        <location evidence="1">Membrane</location>
        <topology evidence="1">Multi-pass membrane protein</topology>
    </subcellularLocation>
</comment>
<evidence type="ECO:0000259" key="6">
    <source>
        <dbReference type="Pfam" id="PF03151"/>
    </source>
</evidence>
<evidence type="ECO:0000256" key="2">
    <source>
        <dbReference type="ARBA" id="ARBA00022692"/>
    </source>
</evidence>
<evidence type="ECO:0000256" key="5">
    <source>
        <dbReference type="SAM" id="Phobius"/>
    </source>
</evidence>
<evidence type="ECO:0000256" key="4">
    <source>
        <dbReference type="ARBA" id="ARBA00023136"/>
    </source>
</evidence>
<feature type="domain" description="Sugar phosphate transporter" evidence="6">
    <location>
        <begin position="25"/>
        <end position="211"/>
    </location>
</feature>
<dbReference type="EMBL" id="CM001219">
    <property type="protein sequence ID" value="KEH35961.1"/>
    <property type="molecule type" value="Genomic_DNA"/>
</dbReference>
<evidence type="ECO:0000256" key="1">
    <source>
        <dbReference type="ARBA" id="ARBA00004141"/>
    </source>
</evidence>
<dbReference type="EnsemblPlants" id="KEH35961">
    <property type="protein sequence ID" value="KEH35961"/>
    <property type="gene ID" value="MTR_3g109070"/>
</dbReference>
<sequence>MEIRTDAESTSFSSSLIAAVSYGIASMAMVFINKAVLMQYAHSMTLLTLQQLVTTLLIHFGRKMGYTRARGVDLATAKQLLPVSFFYNANVAFALASLKGVNIPMYIAIKRLTPLAVLIAGCFMGKGRPTTQVTLSVILTAAGVLIAALGDFSFDLFGYSMAFISVFFQTMYLVLVEKSGAENGLSSVEIMFYNSFLSLPFLMFLIIATGEFPYSLSVLFAKVRLLTLFFGSKLILRYHVLNVGIFCLLI</sequence>
<feature type="transmembrane region" description="Helical" evidence="5">
    <location>
        <begin position="132"/>
        <end position="150"/>
    </location>
</feature>
<keyword evidence="3 5" id="KW-1133">Transmembrane helix</keyword>
<reference evidence="8" key="3">
    <citation type="submission" date="2015-04" db="UniProtKB">
        <authorList>
            <consortium name="EnsemblPlants"/>
        </authorList>
    </citation>
    <scope>IDENTIFICATION</scope>
    <source>
        <strain evidence="8">cv. Jemalong A17</strain>
    </source>
</reference>
<dbReference type="OrthoDB" id="417037at2759"/>
<feature type="transmembrane region" description="Helical" evidence="5">
    <location>
        <begin position="188"/>
        <end position="208"/>
    </location>
</feature>
<keyword evidence="4 5" id="KW-0472">Membrane</keyword>
<feature type="transmembrane region" description="Helical" evidence="5">
    <location>
        <begin position="156"/>
        <end position="176"/>
    </location>
</feature>
<reference evidence="7 9" key="1">
    <citation type="journal article" date="2011" name="Nature">
        <title>The Medicago genome provides insight into the evolution of rhizobial symbioses.</title>
        <authorList>
            <person name="Young N.D."/>
            <person name="Debelle F."/>
            <person name="Oldroyd G.E."/>
            <person name="Geurts R."/>
            <person name="Cannon S.B."/>
            <person name="Udvardi M.K."/>
            <person name="Benedito V.A."/>
            <person name="Mayer K.F."/>
            <person name="Gouzy J."/>
            <person name="Schoof H."/>
            <person name="Van de Peer Y."/>
            <person name="Proost S."/>
            <person name="Cook D.R."/>
            <person name="Meyers B.C."/>
            <person name="Spannagl M."/>
            <person name="Cheung F."/>
            <person name="De Mita S."/>
            <person name="Krishnakumar V."/>
            <person name="Gundlach H."/>
            <person name="Zhou S."/>
            <person name="Mudge J."/>
            <person name="Bharti A.K."/>
            <person name="Murray J.D."/>
            <person name="Naoumkina M.A."/>
            <person name="Rosen B."/>
            <person name="Silverstein K.A."/>
            <person name="Tang H."/>
            <person name="Rombauts S."/>
            <person name="Zhao P.X."/>
            <person name="Zhou P."/>
            <person name="Barbe V."/>
            <person name="Bardou P."/>
            <person name="Bechner M."/>
            <person name="Bellec A."/>
            <person name="Berger A."/>
            <person name="Berges H."/>
            <person name="Bidwell S."/>
            <person name="Bisseling T."/>
            <person name="Choisne N."/>
            <person name="Couloux A."/>
            <person name="Denny R."/>
            <person name="Deshpande S."/>
            <person name="Dai X."/>
            <person name="Doyle J.J."/>
            <person name="Dudez A.M."/>
            <person name="Farmer A.D."/>
            <person name="Fouteau S."/>
            <person name="Franken C."/>
            <person name="Gibelin C."/>
            <person name="Gish J."/>
            <person name="Goldstein S."/>
            <person name="Gonzalez A.J."/>
            <person name="Green P.J."/>
            <person name="Hallab A."/>
            <person name="Hartog M."/>
            <person name="Hua A."/>
            <person name="Humphray S.J."/>
            <person name="Jeong D.H."/>
            <person name="Jing Y."/>
            <person name="Jocker A."/>
            <person name="Kenton S.M."/>
            <person name="Kim D.J."/>
            <person name="Klee K."/>
            <person name="Lai H."/>
            <person name="Lang C."/>
            <person name="Lin S."/>
            <person name="Macmil S.L."/>
            <person name="Magdelenat G."/>
            <person name="Matthews L."/>
            <person name="McCorrison J."/>
            <person name="Monaghan E.L."/>
            <person name="Mun J.H."/>
            <person name="Najar F.Z."/>
            <person name="Nicholson C."/>
            <person name="Noirot C."/>
            <person name="O'Bleness M."/>
            <person name="Paule C.R."/>
            <person name="Poulain J."/>
            <person name="Prion F."/>
            <person name="Qin B."/>
            <person name="Qu C."/>
            <person name="Retzel E.F."/>
            <person name="Riddle C."/>
            <person name="Sallet E."/>
            <person name="Samain S."/>
            <person name="Samson N."/>
            <person name="Sanders I."/>
            <person name="Saurat O."/>
            <person name="Scarpelli C."/>
            <person name="Schiex T."/>
            <person name="Segurens B."/>
            <person name="Severin A.J."/>
            <person name="Sherrier D.J."/>
            <person name="Shi R."/>
            <person name="Sims S."/>
            <person name="Singer S.R."/>
            <person name="Sinharoy S."/>
            <person name="Sterck L."/>
            <person name="Viollet A."/>
            <person name="Wang B.B."/>
            <person name="Wang K."/>
            <person name="Wang M."/>
            <person name="Wang X."/>
            <person name="Warfsmann J."/>
            <person name="Weissenbach J."/>
            <person name="White D.D."/>
            <person name="White J.D."/>
            <person name="Wiley G.B."/>
            <person name="Wincker P."/>
            <person name="Xing Y."/>
            <person name="Yang L."/>
            <person name="Yao Z."/>
            <person name="Ying F."/>
            <person name="Zhai J."/>
            <person name="Zhou L."/>
            <person name="Zuber A."/>
            <person name="Denarie J."/>
            <person name="Dixon R.A."/>
            <person name="May G.D."/>
            <person name="Schwartz D.C."/>
            <person name="Rogers J."/>
            <person name="Quetier F."/>
            <person name="Town C.D."/>
            <person name="Roe B.A."/>
        </authorList>
    </citation>
    <scope>NUCLEOTIDE SEQUENCE [LARGE SCALE GENOMIC DNA]</scope>
    <source>
        <strain evidence="7">A17</strain>
        <strain evidence="8 9">cv. Jemalong A17</strain>
    </source>
</reference>
<dbReference type="AlphaFoldDB" id="A0A072V2R5"/>
<evidence type="ECO:0000313" key="9">
    <source>
        <dbReference type="Proteomes" id="UP000002051"/>
    </source>
</evidence>
<organism evidence="7 9">
    <name type="scientific">Medicago truncatula</name>
    <name type="common">Barrel medic</name>
    <name type="synonym">Medicago tribuloides</name>
    <dbReference type="NCBI Taxonomy" id="3880"/>
    <lineage>
        <taxon>Eukaryota</taxon>
        <taxon>Viridiplantae</taxon>
        <taxon>Streptophyta</taxon>
        <taxon>Embryophyta</taxon>
        <taxon>Tracheophyta</taxon>
        <taxon>Spermatophyta</taxon>
        <taxon>Magnoliopsida</taxon>
        <taxon>eudicotyledons</taxon>
        <taxon>Gunneridae</taxon>
        <taxon>Pentapetalae</taxon>
        <taxon>rosids</taxon>
        <taxon>fabids</taxon>
        <taxon>Fabales</taxon>
        <taxon>Fabaceae</taxon>
        <taxon>Papilionoideae</taxon>
        <taxon>50 kb inversion clade</taxon>
        <taxon>NPAAA clade</taxon>
        <taxon>Hologalegina</taxon>
        <taxon>IRL clade</taxon>
        <taxon>Trifolieae</taxon>
        <taxon>Medicago</taxon>
    </lineage>
</organism>
<reference evidence="7 9" key="2">
    <citation type="journal article" date="2014" name="BMC Genomics">
        <title>An improved genome release (version Mt4.0) for the model legume Medicago truncatula.</title>
        <authorList>
            <person name="Tang H."/>
            <person name="Krishnakumar V."/>
            <person name="Bidwell S."/>
            <person name="Rosen B."/>
            <person name="Chan A."/>
            <person name="Zhou S."/>
            <person name="Gentzbittel L."/>
            <person name="Childs K.L."/>
            <person name="Yandell M."/>
            <person name="Gundlach H."/>
            <person name="Mayer K.F."/>
            <person name="Schwartz D.C."/>
            <person name="Town C.D."/>
        </authorList>
    </citation>
    <scope>GENOME REANNOTATION</scope>
    <source>
        <strain evidence="7">A17</strain>
        <strain evidence="8 9">cv. Jemalong A17</strain>
    </source>
</reference>
<evidence type="ECO:0000313" key="8">
    <source>
        <dbReference type="EnsemblPlants" id="KEH35961"/>
    </source>
</evidence>
<protein>
    <submittedName>
        <fullName evidence="7">GDP-mannose transporter GONST3</fullName>
    </submittedName>
</protein>
<keyword evidence="9" id="KW-1185">Reference proteome</keyword>
<accession>A0A072V2R5</accession>
<evidence type="ECO:0000313" key="7">
    <source>
        <dbReference type="EMBL" id="KEH35961.1"/>
    </source>
</evidence>
<dbReference type="ExpressionAtlas" id="A0A072V2R5">
    <property type="expression patterns" value="differential"/>
</dbReference>
<keyword evidence="2 5" id="KW-0812">Transmembrane</keyword>